<sequence>MDNHTNSPRSHIGKTNIPCIARLEPAEKLSMEEKIDWRSFLWQRRGGLQCDIAGKSLAIIFAGEIAFAS</sequence>
<accession>D7LJX3</accession>
<protein>
    <submittedName>
        <fullName evidence="1">Predicted protein</fullName>
    </submittedName>
</protein>
<gene>
    <name evidence="1" type="ORF">ARALYDRAFT_903685</name>
</gene>
<evidence type="ECO:0000313" key="1">
    <source>
        <dbReference type="EMBL" id="EFH56279.1"/>
    </source>
</evidence>
<organism evidence="2">
    <name type="scientific">Arabidopsis lyrata subsp. lyrata</name>
    <name type="common">Lyre-leaved rock-cress</name>
    <dbReference type="NCBI Taxonomy" id="81972"/>
    <lineage>
        <taxon>Eukaryota</taxon>
        <taxon>Viridiplantae</taxon>
        <taxon>Streptophyta</taxon>
        <taxon>Embryophyta</taxon>
        <taxon>Tracheophyta</taxon>
        <taxon>Spermatophyta</taxon>
        <taxon>Magnoliopsida</taxon>
        <taxon>eudicotyledons</taxon>
        <taxon>Gunneridae</taxon>
        <taxon>Pentapetalae</taxon>
        <taxon>rosids</taxon>
        <taxon>malvids</taxon>
        <taxon>Brassicales</taxon>
        <taxon>Brassicaceae</taxon>
        <taxon>Camelineae</taxon>
        <taxon>Arabidopsis</taxon>
    </lineage>
</organism>
<name>D7LJX3_ARALL</name>
<proteinExistence type="predicted"/>
<evidence type="ECO:0000313" key="2">
    <source>
        <dbReference type="Proteomes" id="UP000008694"/>
    </source>
</evidence>
<reference evidence="2" key="1">
    <citation type="journal article" date="2011" name="Nat. Genet.">
        <title>The Arabidopsis lyrata genome sequence and the basis of rapid genome size change.</title>
        <authorList>
            <person name="Hu T.T."/>
            <person name="Pattyn P."/>
            <person name="Bakker E.G."/>
            <person name="Cao J."/>
            <person name="Cheng J.-F."/>
            <person name="Clark R.M."/>
            <person name="Fahlgren N."/>
            <person name="Fawcett J.A."/>
            <person name="Grimwood J."/>
            <person name="Gundlach H."/>
            <person name="Haberer G."/>
            <person name="Hollister J.D."/>
            <person name="Ossowski S."/>
            <person name="Ottilar R.P."/>
            <person name="Salamov A.A."/>
            <person name="Schneeberger K."/>
            <person name="Spannagl M."/>
            <person name="Wang X."/>
            <person name="Yang L."/>
            <person name="Nasrallah M.E."/>
            <person name="Bergelson J."/>
            <person name="Carrington J.C."/>
            <person name="Gaut B.S."/>
            <person name="Schmutz J."/>
            <person name="Mayer K.F.X."/>
            <person name="Van de Peer Y."/>
            <person name="Grigoriev I.V."/>
            <person name="Nordborg M."/>
            <person name="Weigel D."/>
            <person name="Guo Y.-L."/>
        </authorList>
    </citation>
    <scope>NUCLEOTIDE SEQUENCE [LARGE SCALE GENOMIC DNA]</scope>
    <source>
        <strain evidence="2">cv. MN47</strain>
    </source>
</reference>
<dbReference type="AlphaFoldDB" id="D7LJX3"/>
<dbReference type="Gramene" id="scaffold_403186.1">
    <property type="protein sequence ID" value="scaffold_403186.1"/>
    <property type="gene ID" value="scaffold_403186.1"/>
</dbReference>
<dbReference type="EMBL" id="GL348716">
    <property type="protein sequence ID" value="EFH56279.1"/>
    <property type="molecule type" value="Genomic_DNA"/>
</dbReference>
<keyword evidence="2" id="KW-1185">Reference proteome</keyword>
<dbReference type="Proteomes" id="UP000008694">
    <property type="component" value="Unassembled WGS sequence"/>
</dbReference>
<dbReference type="HOGENOM" id="CLU_2779298_0_0_1"/>